<feature type="transmembrane region" description="Helical" evidence="4">
    <location>
        <begin position="131"/>
        <end position="152"/>
    </location>
</feature>
<dbReference type="PANTHER" id="PTHR23521:SF3">
    <property type="entry name" value="MFS TRANSPORTER"/>
    <property type="match status" value="1"/>
</dbReference>
<keyword evidence="1 4" id="KW-0812">Transmembrane</keyword>
<feature type="transmembrane region" description="Helical" evidence="4">
    <location>
        <begin position="199"/>
        <end position="223"/>
    </location>
</feature>
<feature type="transmembrane region" description="Helical" evidence="4">
    <location>
        <begin position="324"/>
        <end position="344"/>
    </location>
</feature>
<evidence type="ECO:0000256" key="2">
    <source>
        <dbReference type="ARBA" id="ARBA00022989"/>
    </source>
</evidence>
<dbReference type="InterPro" id="IPR036259">
    <property type="entry name" value="MFS_trans_sf"/>
</dbReference>
<keyword evidence="3 4" id="KW-0472">Membrane</keyword>
<dbReference type="Pfam" id="PF07690">
    <property type="entry name" value="MFS_1"/>
    <property type="match status" value="1"/>
</dbReference>
<feature type="transmembrane region" description="Helical" evidence="4">
    <location>
        <begin position="289"/>
        <end position="312"/>
    </location>
</feature>
<dbReference type="PROSITE" id="PS50850">
    <property type="entry name" value="MFS"/>
    <property type="match status" value="1"/>
</dbReference>
<dbReference type="InterPro" id="IPR047200">
    <property type="entry name" value="MFS_YcaD-like"/>
</dbReference>
<protein>
    <submittedName>
        <fullName evidence="6">Major facilitator superfamily protein</fullName>
    </submittedName>
</protein>
<dbReference type="Gene3D" id="1.20.1250.20">
    <property type="entry name" value="MFS general substrate transporter like domains"/>
    <property type="match status" value="2"/>
</dbReference>
<evidence type="ECO:0000256" key="4">
    <source>
        <dbReference type="SAM" id="Phobius"/>
    </source>
</evidence>
<evidence type="ECO:0000313" key="7">
    <source>
        <dbReference type="Proteomes" id="UP001460888"/>
    </source>
</evidence>
<dbReference type="CDD" id="cd17477">
    <property type="entry name" value="MFS_YcaD_like"/>
    <property type="match status" value="1"/>
</dbReference>
<dbReference type="InterPro" id="IPR020846">
    <property type="entry name" value="MFS_dom"/>
</dbReference>
<feature type="transmembrane region" description="Helical" evidence="4">
    <location>
        <begin position="42"/>
        <end position="61"/>
    </location>
</feature>
<keyword evidence="2 4" id="KW-1133">Transmembrane helix</keyword>
<feature type="transmembrane region" description="Helical" evidence="4">
    <location>
        <begin position="98"/>
        <end position="119"/>
    </location>
</feature>
<dbReference type="PANTHER" id="PTHR23521">
    <property type="entry name" value="TRANSPORTER MFS SUPERFAMILY"/>
    <property type="match status" value="1"/>
</dbReference>
<evidence type="ECO:0000313" key="6">
    <source>
        <dbReference type="EMBL" id="MES1929993.1"/>
    </source>
</evidence>
<feature type="transmembrane region" description="Helical" evidence="4">
    <location>
        <begin position="235"/>
        <end position="253"/>
    </location>
</feature>
<feature type="transmembrane region" description="Helical" evidence="4">
    <location>
        <begin position="158"/>
        <end position="178"/>
    </location>
</feature>
<evidence type="ECO:0000259" key="5">
    <source>
        <dbReference type="PROSITE" id="PS50850"/>
    </source>
</evidence>
<dbReference type="SUPFAM" id="SSF103473">
    <property type="entry name" value="MFS general substrate transporter"/>
    <property type="match status" value="1"/>
</dbReference>
<dbReference type="RefSeq" id="WP_353111753.1">
    <property type="nucleotide sequence ID" value="NZ_APND01000003.1"/>
</dbReference>
<dbReference type="EMBL" id="APND01000003">
    <property type="protein sequence ID" value="MES1929993.1"/>
    <property type="molecule type" value="Genomic_DNA"/>
</dbReference>
<feature type="transmembrane region" description="Helical" evidence="4">
    <location>
        <begin position="265"/>
        <end position="283"/>
    </location>
</feature>
<feature type="domain" description="Major facilitator superfamily (MFS) profile" evidence="5">
    <location>
        <begin position="199"/>
        <end position="442"/>
    </location>
</feature>
<evidence type="ECO:0000256" key="1">
    <source>
        <dbReference type="ARBA" id="ARBA00022692"/>
    </source>
</evidence>
<accession>A0ABV2B3K0</accession>
<sequence length="442" mass="47216">MTRLATSLIALIASIVLLVSGNAFLMTLLGLRLSVEGFSTSLIGWILVCYSVGFVGGTVFAERVVERVGHIRAFAVFATALAVTIQIYPLAVNAPLWAALRAFGGFAMAGLMIVMESWFSSRATNANRARLFAVYQIVFFLSTASGQLLINVGAPQTMFPYTLAAMLVTLAVIPLSLTRMHAPVVEGAERLSLRALYKISPVGVIASLVAGLLVNAFYAMAPVYADRVGLSTDRVSLFMASAIVGAMILAWPIGRLCDRFNRRRVLIVVLTIAAATSAAIPFVGGTNALVLIGVVGLYMGLSAALYPVSVAITNDQMPTHQITAASTTLLLAYGIGSCIGPVVAATAMDEFGPNGLFYTNTAFLAVLGIYLLYRLQRRPDVPEDERVDYYTTSPHGGHWLYELDPRNESFEGRRESPGMAGLRIGRTVLGAAGRAHAATRGR</sequence>
<reference evidence="6 7" key="1">
    <citation type="submission" date="2013-03" db="EMBL/GenBank/DDBJ databases">
        <title>Salinisphaera dokdonensis CL-ES53 Genome Sequencing.</title>
        <authorList>
            <person name="Li C."/>
            <person name="Lai Q."/>
            <person name="Shao Z."/>
        </authorList>
    </citation>
    <scope>NUCLEOTIDE SEQUENCE [LARGE SCALE GENOMIC DNA]</scope>
    <source>
        <strain evidence="6 7">CL-ES53</strain>
    </source>
</reference>
<name>A0ABV2B3K0_9GAMM</name>
<feature type="transmembrane region" description="Helical" evidence="4">
    <location>
        <begin position="356"/>
        <end position="373"/>
    </location>
</feature>
<keyword evidence="7" id="KW-1185">Reference proteome</keyword>
<organism evidence="6 7">
    <name type="scientific">Salinisphaera dokdonensis CL-ES53</name>
    <dbReference type="NCBI Taxonomy" id="1304272"/>
    <lineage>
        <taxon>Bacteria</taxon>
        <taxon>Pseudomonadati</taxon>
        <taxon>Pseudomonadota</taxon>
        <taxon>Gammaproteobacteria</taxon>
        <taxon>Salinisphaerales</taxon>
        <taxon>Salinisphaeraceae</taxon>
        <taxon>Salinisphaera</taxon>
    </lineage>
</organism>
<proteinExistence type="predicted"/>
<dbReference type="InterPro" id="IPR011701">
    <property type="entry name" value="MFS"/>
</dbReference>
<gene>
    <name evidence="6" type="ORF">SADO_12084</name>
</gene>
<comment type="caution">
    <text evidence="6">The sequence shown here is derived from an EMBL/GenBank/DDBJ whole genome shotgun (WGS) entry which is preliminary data.</text>
</comment>
<feature type="transmembrane region" description="Helical" evidence="4">
    <location>
        <begin position="73"/>
        <end position="92"/>
    </location>
</feature>
<evidence type="ECO:0000256" key="3">
    <source>
        <dbReference type="ARBA" id="ARBA00023136"/>
    </source>
</evidence>
<dbReference type="Proteomes" id="UP001460888">
    <property type="component" value="Unassembled WGS sequence"/>
</dbReference>